<sequence length="254" mass="27259">MNLRSSTFAAVFGLTLCTGTQASPGHEGHIQATKNKDVAPTFDIVHAKITRDGANLVFQQQTAGEFGTIKPQKTGKLPGSDVFSYVWPTSLDSSIVGFEPKQGILALVLTTHPDFDDTPKYDENRDGTNNNDGNVWHSHWVVLTDDTRCGPTALKVKDIPEGATPKLPSTWPGLPLLLDSPGYEPNLSGKEVTVNVPMKDLGFPDTFKFDGVSAGLQVNANAHNPLLCVTKVHDIASGDLSLPGFLLPEQVASK</sequence>
<name>A0A1Y0I9B1_9GAMM</name>
<dbReference type="KEGG" id="ome:OLMES_3007"/>
<dbReference type="Proteomes" id="UP000196027">
    <property type="component" value="Chromosome"/>
</dbReference>
<organism evidence="1 2">
    <name type="scientific">Oleiphilus messinensis</name>
    <dbReference type="NCBI Taxonomy" id="141451"/>
    <lineage>
        <taxon>Bacteria</taxon>
        <taxon>Pseudomonadati</taxon>
        <taxon>Pseudomonadota</taxon>
        <taxon>Gammaproteobacteria</taxon>
        <taxon>Oceanospirillales</taxon>
        <taxon>Oleiphilaceae</taxon>
        <taxon>Oleiphilus</taxon>
    </lineage>
</organism>
<protein>
    <recommendedName>
        <fullName evidence="3">Gll3595 protein</fullName>
    </recommendedName>
</protein>
<dbReference type="OrthoDB" id="572089at2"/>
<evidence type="ECO:0000313" key="1">
    <source>
        <dbReference type="EMBL" id="ARU57051.1"/>
    </source>
</evidence>
<dbReference type="EMBL" id="CP021425">
    <property type="protein sequence ID" value="ARU57051.1"/>
    <property type="molecule type" value="Genomic_DNA"/>
</dbReference>
<accession>A0A1Y0I9B1</accession>
<evidence type="ECO:0008006" key="3">
    <source>
        <dbReference type="Google" id="ProtNLM"/>
    </source>
</evidence>
<keyword evidence="2" id="KW-1185">Reference proteome</keyword>
<proteinExistence type="predicted"/>
<dbReference type="AlphaFoldDB" id="A0A1Y0I9B1"/>
<evidence type="ECO:0000313" key="2">
    <source>
        <dbReference type="Proteomes" id="UP000196027"/>
    </source>
</evidence>
<reference evidence="1 2" key="1">
    <citation type="submission" date="2017-05" db="EMBL/GenBank/DDBJ databases">
        <title>Genomic insights into alkan degradation activity of Oleiphilus messinensis.</title>
        <authorList>
            <person name="Kozyavkin S.A."/>
            <person name="Slesarev A.I."/>
            <person name="Golyshin P.N."/>
            <person name="Korzhenkov A."/>
            <person name="Golyshina O.N."/>
            <person name="Toshchakov S.V."/>
        </authorList>
    </citation>
    <scope>NUCLEOTIDE SEQUENCE [LARGE SCALE GENOMIC DNA]</scope>
    <source>
        <strain evidence="1 2">ME102</strain>
    </source>
</reference>
<gene>
    <name evidence="1" type="ORF">OLMES_3007</name>
</gene>
<dbReference type="RefSeq" id="WP_087461982.1">
    <property type="nucleotide sequence ID" value="NZ_CP021425.1"/>
</dbReference>